<feature type="compositionally biased region" description="Basic and acidic residues" evidence="1">
    <location>
        <begin position="143"/>
        <end position="155"/>
    </location>
</feature>
<evidence type="ECO:0000313" key="2">
    <source>
        <dbReference type="EMBL" id="RRT60704.1"/>
    </source>
</evidence>
<feature type="compositionally biased region" description="Low complexity" evidence="1">
    <location>
        <begin position="61"/>
        <end position="80"/>
    </location>
</feature>
<comment type="caution">
    <text evidence="2">The sequence shown here is derived from an EMBL/GenBank/DDBJ whole genome shotgun (WGS) entry which is preliminary data.</text>
</comment>
<evidence type="ECO:0000256" key="1">
    <source>
        <dbReference type="SAM" id="MobiDB-lite"/>
    </source>
</evidence>
<name>A0A426Z9Q2_ENSVE</name>
<protein>
    <submittedName>
        <fullName evidence="2">Uncharacterized protein</fullName>
    </submittedName>
</protein>
<evidence type="ECO:0000313" key="3">
    <source>
        <dbReference type="Proteomes" id="UP000287651"/>
    </source>
</evidence>
<sequence length="183" mass="19662">MGPPSSSVHCQSIAAAWLLTKPGTRATFPVEDPNHIHPSPVLSLRLSAREVPVPAPPPPSGLSTSRTSPPPRRSSACPRPSSSFRLIHFPHLPAPLPLACVASSEGGKVKSHAADKDPTLLRRPLTSSPSAENGLDSTFDSPAEARGRNGRRKDEEWVDWEDLILQDTVPLVGFVRMILHSGK</sequence>
<accession>A0A426Z9Q2</accession>
<reference evidence="2 3" key="1">
    <citation type="journal article" date="2014" name="Agronomy (Basel)">
        <title>A Draft Genome Sequence for Ensete ventricosum, the Drought-Tolerant Tree Against Hunger.</title>
        <authorList>
            <person name="Harrison J."/>
            <person name="Moore K.A."/>
            <person name="Paszkiewicz K."/>
            <person name="Jones T."/>
            <person name="Grant M."/>
            <person name="Ambacheew D."/>
            <person name="Muzemil S."/>
            <person name="Studholme D.J."/>
        </authorList>
    </citation>
    <scope>NUCLEOTIDE SEQUENCE [LARGE SCALE GENOMIC DNA]</scope>
</reference>
<dbReference type="Proteomes" id="UP000287651">
    <property type="component" value="Unassembled WGS sequence"/>
</dbReference>
<gene>
    <name evidence="2" type="ORF">B296_00043205</name>
</gene>
<organism evidence="2 3">
    <name type="scientific">Ensete ventricosum</name>
    <name type="common">Abyssinian banana</name>
    <name type="synonym">Musa ensete</name>
    <dbReference type="NCBI Taxonomy" id="4639"/>
    <lineage>
        <taxon>Eukaryota</taxon>
        <taxon>Viridiplantae</taxon>
        <taxon>Streptophyta</taxon>
        <taxon>Embryophyta</taxon>
        <taxon>Tracheophyta</taxon>
        <taxon>Spermatophyta</taxon>
        <taxon>Magnoliopsida</taxon>
        <taxon>Liliopsida</taxon>
        <taxon>Zingiberales</taxon>
        <taxon>Musaceae</taxon>
        <taxon>Ensete</taxon>
    </lineage>
</organism>
<feature type="compositionally biased region" description="Polar residues" evidence="1">
    <location>
        <begin position="125"/>
        <end position="140"/>
    </location>
</feature>
<feature type="region of interest" description="Disordered" evidence="1">
    <location>
        <begin position="109"/>
        <end position="156"/>
    </location>
</feature>
<feature type="region of interest" description="Disordered" evidence="1">
    <location>
        <begin position="28"/>
        <end position="80"/>
    </location>
</feature>
<proteinExistence type="predicted"/>
<dbReference type="EMBL" id="AMZH03007672">
    <property type="protein sequence ID" value="RRT60704.1"/>
    <property type="molecule type" value="Genomic_DNA"/>
</dbReference>
<dbReference type="AlphaFoldDB" id="A0A426Z9Q2"/>